<feature type="coiled-coil region" evidence="1">
    <location>
        <begin position="39"/>
        <end position="66"/>
    </location>
</feature>
<dbReference type="Proteomes" id="UP001211872">
    <property type="component" value="Plasmid unnamed2"/>
</dbReference>
<name>A0ABY7PV38_9BACT</name>
<dbReference type="RefSeq" id="WP_270129446.1">
    <property type="nucleotide sequence ID" value="NZ_CP115397.1"/>
</dbReference>
<accession>A0ABY7PV38</accession>
<gene>
    <name evidence="2" type="ORF">O9Z63_21045</name>
</gene>
<sequence length="80" mass="8716">MPIAIRYRLLIGLLLGTLLLSVALNFYCLQQLEATPDYVADAELTVAEAELELAHTRARLAVCEQATRYASGAPDSLARP</sequence>
<organism evidence="2 3">
    <name type="scientific">Hymenobacter yonginensis</name>
    <dbReference type="NCBI Taxonomy" id="748197"/>
    <lineage>
        <taxon>Bacteria</taxon>
        <taxon>Pseudomonadati</taxon>
        <taxon>Bacteroidota</taxon>
        <taxon>Cytophagia</taxon>
        <taxon>Cytophagales</taxon>
        <taxon>Hymenobacteraceae</taxon>
        <taxon>Hymenobacter</taxon>
    </lineage>
</organism>
<proteinExistence type="predicted"/>
<evidence type="ECO:0000313" key="2">
    <source>
        <dbReference type="EMBL" id="WBO86771.1"/>
    </source>
</evidence>
<keyword evidence="3" id="KW-1185">Reference proteome</keyword>
<keyword evidence="1" id="KW-0175">Coiled coil</keyword>
<evidence type="ECO:0000313" key="3">
    <source>
        <dbReference type="Proteomes" id="UP001211872"/>
    </source>
</evidence>
<keyword evidence="2" id="KW-0614">Plasmid</keyword>
<evidence type="ECO:0008006" key="4">
    <source>
        <dbReference type="Google" id="ProtNLM"/>
    </source>
</evidence>
<reference evidence="2 3" key="1">
    <citation type="journal article" date="2011" name="Int. J. Syst. Evol. Microbiol.">
        <title>Hymenobacter yonginensis sp. nov., isolated from a mesotrophic artificial lake.</title>
        <authorList>
            <person name="Joung Y."/>
            <person name="Cho S.H."/>
            <person name="Kim H."/>
            <person name="Kim S.B."/>
            <person name="Joh K."/>
        </authorList>
    </citation>
    <scope>NUCLEOTIDE SEQUENCE [LARGE SCALE GENOMIC DNA]</scope>
    <source>
        <strain evidence="2 3">KCTC 22745</strain>
    </source>
</reference>
<geneLocation type="plasmid" evidence="2 3">
    <name>unnamed2</name>
</geneLocation>
<dbReference type="EMBL" id="CP115397">
    <property type="protein sequence ID" value="WBO86771.1"/>
    <property type="molecule type" value="Genomic_DNA"/>
</dbReference>
<evidence type="ECO:0000256" key="1">
    <source>
        <dbReference type="SAM" id="Coils"/>
    </source>
</evidence>
<protein>
    <recommendedName>
        <fullName evidence="4">Two-component sensor histidine kinase</fullName>
    </recommendedName>
</protein>